<dbReference type="SUPFAM" id="SSF52833">
    <property type="entry name" value="Thioredoxin-like"/>
    <property type="match status" value="1"/>
</dbReference>
<keyword evidence="1" id="KW-0812">Transmembrane</keyword>
<dbReference type="Pfam" id="PF17172">
    <property type="entry name" value="GST_N_4"/>
    <property type="match status" value="1"/>
</dbReference>
<keyword evidence="1" id="KW-0472">Membrane</keyword>
<keyword evidence="4" id="KW-1185">Reference proteome</keyword>
<dbReference type="Proteomes" id="UP000747542">
    <property type="component" value="Unassembled WGS sequence"/>
</dbReference>
<evidence type="ECO:0000313" key="4">
    <source>
        <dbReference type="Proteomes" id="UP000747542"/>
    </source>
</evidence>
<feature type="domain" description="Thioredoxin-like fold" evidence="2">
    <location>
        <begin position="66"/>
        <end position="149"/>
    </location>
</feature>
<dbReference type="EMBL" id="JAHLQT010046319">
    <property type="protein sequence ID" value="KAG7153744.1"/>
    <property type="molecule type" value="Genomic_DNA"/>
</dbReference>
<evidence type="ECO:0000256" key="1">
    <source>
        <dbReference type="SAM" id="Phobius"/>
    </source>
</evidence>
<dbReference type="InterPro" id="IPR012336">
    <property type="entry name" value="Thioredoxin-like_fold"/>
</dbReference>
<proteinExistence type="predicted"/>
<keyword evidence="1" id="KW-1133">Transmembrane helix</keyword>
<feature type="transmembrane region" description="Helical" evidence="1">
    <location>
        <begin position="12"/>
        <end position="33"/>
    </location>
</feature>
<sequence>MAGVSETEASCGWVSVVMTVALLLGSVYVYRYVIKMNRRRRWRQAGKDVVVVHCPSPGLFTPCVSPFVMKFLTYLRLAQIPYQLDHEEPFGQRGLCPWMTVNGEGLADSQLMIEWLGQHFHKNFTKRLTETQQAVARAFTIMIDEHLCW</sequence>
<accession>A0A8J5JIJ4</accession>
<dbReference type="AlphaFoldDB" id="A0A8J5JIJ4"/>
<reference evidence="3" key="1">
    <citation type="journal article" date="2021" name="Sci. Adv.">
        <title>The American lobster genome reveals insights on longevity, neural, and immune adaptations.</title>
        <authorList>
            <person name="Polinski J.M."/>
            <person name="Zimin A.V."/>
            <person name="Clark K.F."/>
            <person name="Kohn A.B."/>
            <person name="Sadowski N."/>
            <person name="Timp W."/>
            <person name="Ptitsyn A."/>
            <person name="Khanna P."/>
            <person name="Romanova D.Y."/>
            <person name="Williams P."/>
            <person name="Greenwood S.J."/>
            <person name="Moroz L.L."/>
            <person name="Walt D.R."/>
            <person name="Bodnar A.G."/>
        </authorList>
    </citation>
    <scope>NUCLEOTIDE SEQUENCE</scope>
    <source>
        <strain evidence="3">GMGI-L3</strain>
    </source>
</reference>
<evidence type="ECO:0000259" key="2">
    <source>
        <dbReference type="Pfam" id="PF17172"/>
    </source>
</evidence>
<name>A0A8J5JIJ4_HOMAM</name>
<comment type="caution">
    <text evidence="3">The sequence shown here is derived from an EMBL/GenBank/DDBJ whole genome shotgun (WGS) entry which is preliminary data.</text>
</comment>
<protein>
    <submittedName>
        <fullName evidence="3">Failed axon connections-like 4</fullName>
    </submittedName>
</protein>
<evidence type="ECO:0000313" key="3">
    <source>
        <dbReference type="EMBL" id="KAG7153744.1"/>
    </source>
</evidence>
<dbReference type="InterPro" id="IPR050931">
    <property type="entry name" value="Mito_Protein_Transport_Metaxin"/>
</dbReference>
<gene>
    <name evidence="3" type="primary">Faxc-L4</name>
    <name evidence="3" type="ORF">Hamer_G009416</name>
</gene>
<dbReference type="GO" id="GO:0005737">
    <property type="term" value="C:cytoplasm"/>
    <property type="evidence" value="ECO:0007669"/>
    <property type="project" value="TreeGrafter"/>
</dbReference>
<dbReference type="InterPro" id="IPR036249">
    <property type="entry name" value="Thioredoxin-like_sf"/>
</dbReference>
<dbReference type="PANTHER" id="PTHR12289">
    <property type="entry name" value="METAXIN RELATED"/>
    <property type="match status" value="1"/>
</dbReference>
<organism evidence="3 4">
    <name type="scientific">Homarus americanus</name>
    <name type="common">American lobster</name>
    <dbReference type="NCBI Taxonomy" id="6706"/>
    <lineage>
        <taxon>Eukaryota</taxon>
        <taxon>Metazoa</taxon>
        <taxon>Ecdysozoa</taxon>
        <taxon>Arthropoda</taxon>
        <taxon>Crustacea</taxon>
        <taxon>Multicrustacea</taxon>
        <taxon>Malacostraca</taxon>
        <taxon>Eumalacostraca</taxon>
        <taxon>Eucarida</taxon>
        <taxon>Decapoda</taxon>
        <taxon>Pleocyemata</taxon>
        <taxon>Astacidea</taxon>
        <taxon>Nephropoidea</taxon>
        <taxon>Nephropidae</taxon>
        <taxon>Homarus</taxon>
    </lineage>
</organism>
<dbReference type="PANTHER" id="PTHR12289:SF41">
    <property type="entry name" value="FAILED AXON CONNECTIONS-RELATED"/>
    <property type="match status" value="1"/>
</dbReference>